<evidence type="ECO:0000256" key="8">
    <source>
        <dbReference type="ARBA" id="ARBA00023136"/>
    </source>
</evidence>
<dbReference type="PANTHER" id="PTHR48043:SF150">
    <property type="entry name" value="GLUCURONOSYLTRANSFERASE"/>
    <property type="match status" value="1"/>
</dbReference>
<keyword evidence="8 11" id="KW-0472">Membrane</keyword>
<evidence type="ECO:0000256" key="5">
    <source>
        <dbReference type="ARBA" id="ARBA00022692"/>
    </source>
</evidence>
<dbReference type="OrthoDB" id="5835829at2759"/>
<evidence type="ECO:0000313" key="12">
    <source>
        <dbReference type="EMBL" id="KHJ93638.1"/>
    </source>
</evidence>
<dbReference type="PROSITE" id="PS00375">
    <property type="entry name" value="UDPGT"/>
    <property type="match status" value="1"/>
</dbReference>
<keyword evidence="5 11" id="KW-0812">Transmembrane</keyword>
<keyword evidence="6" id="KW-0732">Signal</keyword>
<evidence type="ECO:0000256" key="7">
    <source>
        <dbReference type="ARBA" id="ARBA00022989"/>
    </source>
</evidence>
<evidence type="ECO:0000256" key="9">
    <source>
        <dbReference type="ARBA" id="ARBA00047475"/>
    </source>
</evidence>
<proteinExistence type="inferred from homology"/>
<dbReference type="InterPro" id="IPR002213">
    <property type="entry name" value="UDP_glucos_trans"/>
</dbReference>
<evidence type="ECO:0000256" key="1">
    <source>
        <dbReference type="ARBA" id="ARBA00004167"/>
    </source>
</evidence>
<dbReference type="Proteomes" id="UP000053660">
    <property type="component" value="Unassembled WGS sequence"/>
</dbReference>
<name>A0A0B1T7Z6_OESDE</name>
<evidence type="ECO:0000313" key="13">
    <source>
        <dbReference type="Proteomes" id="UP000053660"/>
    </source>
</evidence>
<keyword evidence="7 11" id="KW-1133">Transmembrane helix</keyword>
<dbReference type="GO" id="GO:0015020">
    <property type="term" value="F:glucuronosyltransferase activity"/>
    <property type="evidence" value="ECO:0007669"/>
    <property type="project" value="UniProtKB-EC"/>
</dbReference>
<evidence type="ECO:0000256" key="6">
    <source>
        <dbReference type="ARBA" id="ARBA00022729"/>
    </source>
</evidence>
<evidence type="ECO:0000256" key="10">
    <source>
        <dbReference type="RuleBase" id="RU003718"/>
    </source>
</evidence>
<keyword evidence="13" id="KW-1185">Reference proteome</keyword>
<keyword evidence="4 10" id="KW-0808">Transferase</keyword>
<feature type="transmembrane region" description="Helical" evidence="11">
    <location>
        <begin position="420"/>
        <end position="447"/>
    </location>
</feature>
<evidence type="ECO:0000256" key="2">
    <source>
        <dbReference type="ARBA" id="ARBA00009995"/>
    </source>
</evidence>
<dbReference type="AlphaFoldDB" id="A0A0B1T7Z6"/>
<comment type="subcellular location">
    <subcellularLocation>
        <location evidence="1 11">Membrane</location>
        <topology evidence="1 11">Single-pass membrane protein</topology>
    </subcellularLocation>
</comment>
<comment type="similarity">
    <text evidence="2 10">Belongs to the UDP-glycosyltransferase family.</text>
</comment>
<dbReference type="InterPro" id="IPR050271">
    <property type="entry name" value="UDP-glycosyltransferase"/>
</dbReference>
<reference evidence="12 13" key="1">
    <citation type="submission" date="2014-03" db="EMBL/GenBank/DDBJ databases">
        <title>Draft genome of the hookworm Oesophagostomum dentatum.</title>
        <authorList>
            <person name="Mitreva M."/>
        </authorList>
    </citation>
    <scope>NUCLEOTIDE SEQUENCE [LARGE SCALE GENOMIC DNA]</scope>
    <source>
        <strain evidence="12 13">OD-Hann</strain>
    </source>
</reference>
<dbReference type="InterPro" id="IPR035595">
    <property type="entry name" value="UDP_glycos_trans_CS"/>
</dbReference>
<dbReference type="EC" id="2.4.1.17" evidence="11"/>
<organism evidence="12 13">
    <name type="scientific">Oesophagostomum dentatum</name>
    <name type="common">Nodular worm</name>
    <dbReference type="NCBI Taxonomy" id="61180"/>
    <lineage>
        <taxon>Eukaryota</taxon>
        <taxon>Metazoa</taxon>
        <taxon>Ecdysozoa</taxon>
        <taxon>Nematoda</taxon>
        <taxon>Chromadorea</taxon>
        <taxon>Rhabditida</taxon>
        <taxon>Rhabditina</taxon>
        <taxon>Rhabditomorpha</taxon>
        <taxon>Strongyloidea</taxon>
        <taxon>Strongylidae</taxon>
        <taxon>Oesophagostomum</taxon>
    </lineage>
</organism>
<dbReference type="Pfam" id="PF00201">
    <property type="entry name" value="UDPGT"/>
    <property type="match status" value="1"/>
</dbReference>
<sequence>MVSGTLDNKSLLKELKEEKFDVGITELFDFYAVFEAIGLKNIIGTHSSAIMEGTLDDKRLLKQLKEEKFDVGITELFDFYAVFEAIGLKNIIGTHSSAIMEGTSYAIGAPVIPSFMPASQGVTDDSTTFANRAVNMMFTATSWYFQVAAASVVEDVMVEKLANSITPVWAVVSNISFILTNTEPLLEFARPTLHNIVDIGGIGVHEPKSLDENWNSILDLRHRNVLLSFGSVAHCKFMPLEMKTAIVETIKSFPDVTFIWKYEEPEDAPFAHGVENLFLSKWTPQNDLLADDRLTVFVTHGGAGSLLESATRGKPMIVVPLFGDQIRNAKLIVKFGLGIMLNKQDLLDSNEMSKAIGEILNDKRYQNAAHRIRDLLANQSSWRERKLLKTVEMVAEFGEMPELRVAGRSLGIIAYYNLDIWFLIVILLMFVVYFLLLIICLLFGKFLGSTGSTIKIKTH</sequence>
<dbReference type="PANTHER" id="PTHR48043">
    <property type="entry name" value="EG:EG0003.4 PROTEIN-RELATED"/>
    <property type="match status" value="1"/>
</dbReference>
<dbReference type="FunFam" id="3.40.50.2000:FF:000038">
    <property type="entry name" value="UDP-GlucuronosylTransferase"/>
    <property type="match status" value="1"/>
</dbReference>
<evidence type="ECO:0000256" key="4">
    <source>
        <dbReference type="ARBA" id="ARBA00022679"/>
    </source>
</evidence>
<evidence type="ECO:0000256" key="11">
    <source>
        <dbReference type="RuleBase" id="RU362059"/>
    </source>
</evidence>
<accession>A0A0B1T7Z6</accession>
<dbReference type="SUPFAM" id="SSF53756">
    <property type="entry name" value="UDP-Glycosyltransferase/glycogen phosphorylase"/>
    <property type="match status" value="1"/>
</dbReference>
<dbReference type="Gene3D" id="3.40.50.2000">
    <property type="entry name" value="Glycogen Phosphorylase B"/>
    <property type="match status" value="1"/>
</dbReference>
<gene>
    <name evidence="12" type="ORF">OESDEN_06447</name>
</gene>
<dbReference type="GO" id="GO:0016020">
    <property type="term" value="C:membrane"/>
    <property type="evidence" value="ECO:0007669"/>
    <property type="project" value="UniProtKB-SubCell"/>
</dbReference>
<dbReference type="EMBL" id="KN550675">
    <property type="protein sequence ID" value="KHJ93638.1"/>
    <property type="molecule type" value="Genomic_DNA"/>
</dbReference>
<protein>
    <recommendedName>
        <fullName evidence="11">UDP-glucuronosyltransferase</fullName>
        <ecNumber evidence="11">2.4.1.17</ecNumber>
    </recommendedName>
</protein>
<comment type="catalytic activity">
    <reaction evidence="9 11">
        <text>glucuronate acceptor + UDP-alpha-D-glucuronate = acceptor beta-D-glucuronoside + UDP + H(+)</text>
        <dbReference type="Rhea" id="RHEA:21032"/>
        <dbReference type="ChEBI" id="CHEBI:15378"/>
        <dbReference type="ChEBI" id="CHEBI:58052"/>
        <dbReference type="ChEBI" id="CHEBI:58223"/>
        <dbReference type="ChEBI" id="CHEBI:132367"/>
        <dbReference type="ChEBI" id="CHEBI:132368"/>
        <dbReference type="EC" id="2.4.1.17"/>
    </reaction>
</comment>
<dbReference type="CDD" id="cd03784">
    <property type="entry name" value="GT1_Gtf-like"/>
    <property type="match status" value="1"/>
</dbReference>
<keyword evidence="3 10" id="KW-0328">Glycosyltransferase</keyword>
<evidence type="ECO:0000256" key="3">
    <source>
        <dbReference type="ARBA" id="ARBA00022676"/>
    </source>
</evidence>